<dbReference type="Pfam" id="PF05638">
    <property type="entry name" value="T6SS_HCP"/>
    <property type="match status" value="1"/>
</dbReference>
<protein>
    <submittedName>
        <fullName evidence="2">Uncharacterized protein</fullName>
    </submittedName>
</protein>
<evidence type="ECO:0000313" key="2">
    <source>
        <dbReference type="EMBL" id="ABJ85250.1"/>
    </source>
</evidence>
<dbReference type="InterPro" id="IPR008514">
    <property type="entry name" value="T6SS_Hcp"/>
</dbReference>
<dbReference type="STRING" id="234267.Acid_4288"/>
<dbReference type="InterPro" id="IPR036624">
    <property type="entry name" value="Hcp1-lik_sf"/>
</dbReference>
<feature type="signal peptide" evidence="1">
    <location>
        <begin position="1"/>
        <end position="20"/>
    </location>
</feature>
<evidence type="ECO:0000256" key="1">
    <source>
        <dbReference type="SAM" id="SignalP"/>
    </source>
</evidence>
<dbReference type="AlphaFoldDB" id="Q01YL5"/>
<dbReference type="Gene3D" id="2.30.110.20">
    <property type="entry name" value="Hcp1-like"/>
    <property type="match status" value="1"/>
</dbReference>
<dbReference type="PROSITE" id="PS51257">
    <property type="entry name" value="PROKAR_LIPOPROTEIN"/>
    <property type="match status" value="1"/>
</dbReference>
<proteinExistence type="predicted"/>
<dbReference type="OrthoDB" id="5066999at2"/>
<sequence precursor="true">MRKFCVPAAILVVMASSCLAQVTFGIKVTVAGQTACTNAPALTLGTNAVLIASNAGAGRASSLNISDISLTKPFDGCSVALYKALFTEAHLPTVTISAFNGTTEVLRLTLTNAAVTGVSDASASNAPLTEKVTFSFERIEIFDVATNTRVGYDLNSARLF</sequence>
<organism evidence="2">
    <name type="scientific">Solibacter usitatus (strain Ellin6076)</name>
    <dbReference type="NCBI Taxonomy" id="234267"/>
    <lineage>
        <taxon>Bacteria</taxon>
        <taxon>Pseudomonadati</taxon>
        <taxon>Acidobacteriota</taxon>
        <taxon>Terriglobia</taxon>
        <taxon>Bryobacterales</taxon>
        <taxon>Solibacteraceae</taxon>
        <taxon>Candidatus Solibacter</taxon>
    </lineage>
</organism>
<name>Q01YL5_SOLUE</name>
<gene>
    <name evidence="2" type="ordered locus">Acid_4288</name>
</gene>
<feature type="chain" id="PRO_5004162838" evidence="1">
    <location>
        <begin position="21"/>
        <end position="160"/>
    </location>
</feature>
<accession>Q01YL5</accession>
<dbReference type="InParanoid" id="Q01YL5"/>
<reference evidence="2" key="1">
    <citation type="submission" date="2006-10" db="EMBL/GenBank/DDBJ databases">
        <title>Complete sequence of Solibacter usitatus Ellin6076.</title>
        <authorList>
            <consortium name="US DOE Joint Genome Institute"/>
            <person name="Copeland A."/>
            <person name="Lucas S."/>
            <person name="Lapidus A."/>
            <person name="Barry K."/>
            <person name="Detter J.C."/>
            <person name="Glavina del Rio T."/>
            <person name="Hammon N."/>
            <person name="Israni S."/>
            <person name="Dalin E."/>
            <person name="Tice H."/>
            <person name="Pitluck S."/>
            <person name="Thompson L.S."/>
            <person name="Brettin T."/>
            <person name="Bruce D."/>
            <person name="Han C."/>
            <person name="Tapia R."/>
            <person name="Gilna P."/>
            <person name="Schmutz J."/>
            <person name="Larimer F."/>
            <person name="Land M."/>
            <person name="Hauser L."/>
            <person name="Kyrpides N."/>
            <person name="Mikhailova N."/>
            <person name="Janssen P.H."/>
            <person name="Kuske C.R."/>
            <person name="Richardson P."/>
        </authorList>
    </citation>
    <scope>NUCLEOTIDE SEQUENCE</scope>
    <source>
        <strain evidence="2">Ellin6076</strain>
    </source>
</reference>
<dbReference type="eggNOG" id="COG3157">
    <property type="taxonomic scope" value="Bacteria"/>
</dbReference>
<keyword evidence="1" id="KW-0732">Signal</keyword>
<dbReference type="HOGENOM" id="CLU_1651017_0_0_0"/>
<dbReference type="EMBL" id="CP000473">
    <property type="protein sequence ID" value="ABJ85250.1"/>
    <property type="molecule type" value="Genomic_DNA"/>
</dbReference>
<dbReference type="KEGG" id="sus:Acid_4288"/>
<dbReference type="SUPFAM" id="SSF141452">
    <property type="entry name" value="Hcp1-like"/>
    <property type="match status" value="1"/>
</dbReference>